<comment type="similarity">
    <text evidence="5">Belongs to the nematode receptor-like protein sra family.</text>
</comment>
<dbReference type="GO" id="GO:0004984">
    <property type="term" value="F:olfactory receptor activity"/>
    <property type="evidence" value="ECO:0007669"/>
    <property type="project" value="TreeGrafter"/>
</dbReference>
<keyword evidence="3 6" id="KW-1133">Transmembrane helix</keyword>
<evidence type="ECO:0000256" key="1">
    <source>
        <dbReference type="ARBA" id="ARBA00004141"/>
    </source>
</evidence>
<protein>
    <recommendedName>
        <fullName evidence="9">G protein-coupled receptor</fullName>
    </recommendedName>
</protein>
<sequence>MAQLQYIFSSHWTLSTLASFLLSRTFHRRQNLYAMQQFFPISTLHAISYAVLFLTVYFSESIKSLMTPGWYLFTSVLASVIPHYCFLCPLMFLILIRRGRFQRAYNVHCMINPEKKPNDIYFTALNEQWQ</sequence>
<dbReference type="PANTHER" id="PTHR31357">
    <property type="entry name" value="SERPENTINE RECEPTOR CLASS ALPHA-10"/>
    <property type="match status" value="1"/>
</dbReference>
<name>A0AAV5TE38_9BILA</name>
<evidence type="ECO:0000256" key="6">
    <source>
        <dbReference type="SAM" id="Phobius"/>
    </source>
</evidence>
<feature type="transmembrane region" description="Helical" evidence="6">
    <location>
        <begin position="38"/>
        <end position="58"/>
    </location>
</feature>
<accession>A0AAV5TE38</accession>
<keyword evidence="8" id="KW-1185">Reference proteome</keyword>
<comment type="caution">
    <text evidence="7">The sequence shown here is derived from an EMBL/GenBank/DDBJ whole genome shotgun (WGS) entry which is preliminary data.</text>
</comment>
<evidence type="ECO:0000256" key="2">
    <source>
        <dbReference type="ARBA" id="ARBA00022692"/>
    </source>
</evidence>
<dbReference type="Proteomes" id="UP001432027">
    <property type="component" value="Unassembled WGS sequence"/>
</dbReference>
<evidence type="ECO:0000313" key="7">
    <source>
        <dbReference type="EMBL" id="GMS93247.1"/>
    </source>
</evidence>
<evidence type="ECO:0000256" key="3">
    <source>
        <dbReference type="ARBA" id="ARBA00022989"/>
    </source>
</evidence>
<keyword evidence="2 6" id="KW-0812">Transmembrane</keyword>
<feature type="transmembrane region" description="Helical" evidence="6">
    <location>
        <begin position="70"/>
        <end position="96"/>
    </location>
</feature>
<evidence type="ECO:0000256" key="4">
    <source>
        <dbReference type="ARBA" id="ARBA00023136"/>
    </source>
</evidence>
<evidence type="ECO:0000313" key="8">
    <source>
        <dbReference type="Proteomes" id="UP001432027"/>
    </source>
</evidence>
<reference evidence="7" key="1">
    <citation type="submission" date="2023-10" db="EMBL/GenBank/DDBJ databases">
        <title>Genome assembly of Pristionchus species.</title>
        <authorList>
            <person name="Yoshida K."/>
            <person name="Sommer R.J."/>
        </authorList>
    </citation>
    <scope>NUCLEOTIDE SEQUENCE</scope>
    <source>
        <strain evidence="7">RS0144</strain>
    </source>
</reference>
<dbReference type="InterPro" id="IPR051080">
    <property type="entry name" value="Nematode_rcpt-like_serp_alpha"/>
</dbReference>
<evidence type="ECO:0008006" key="9">
    <source>
        <dbReference type="Google" id="ProtNLM"/>
    </source>
</evidence>
<keyword evidence="4 6" id="KW-0472">Membrane</keyword>
<dbReference type="AlphaFoldDB" id="A0AAV5TE38"/>
<dbReference type="PANTHER" id="PTHR31357:SF5">
    <property type="entry name" value="SERPENTINE RECEPTOR CLASS ALPHA-1-RELATED"/>
    <property type="match status" value="1"/>
</dbReference>
<proteinExistence type="inferred from homology"/>
<comment type="subcellular location">
    <subcellularLocation>
        <location evidence="1">Membrane</location>
        <topology evidence="1">Multi-pass membrane protein</topology>
    </subcellularLocation>
</comment>
<organism evidence="7 8">
    <name type="scientific">Pristionchus entomophagus</name>
    <dbReference type="NCBI Taxonomy" id="358040"/>
    <lineage>
        <taxon>Eukaryota</taxon>
        <taxon>Metazoa</taxon>
        <taxon>Ecdysozoa</taxon>
        <taxon>Nematoda</taxon>
        <taxon>Chromadorea</taxon>
        <taxon>Rhabditida</taxon>
        <taxon>Rhabditina</taxon>
        <taxon>Diplogasteromorpha</taxon>
        <taxon>Diplogasteroidea</taxon>
        <taxon>Neodiplogasteridae</taxon>
        <taxon>Pristionchus</taxon>
    </lineage>
</organism>
<dbReference type="GO" id="GO:0016020">
    <property type="term" value="C:membrane"/>
    <property type="evidence" value="ECO:0007669"/>
    <property type="project" value="UniProtKB-SubCell"/>
</dbReference>
<gene>
    <name evidence="7" type="ORF">PENTCL1PPCAC_15422</name>
</gene>
<dbReference type="EMBL" id="BTSX01000004">
    <property type="protein sequence ID" value="GMS93247.1"/>
    <property type="molecule type" value="Genomic_DNA"/>
</dbReference>
<evidence type="ECO:0000256" key="5">
    <source>
        <dbReference type="ARBA" id="ARBA00037994"/>
    </source>
</evidence>